<comment type="caution">
    <text evidence="1">The sequence shown here is derived from an EMBL/GenBank/DDBJ whole genome shotgun (WGS) entry which is preliminary data.</text>
</comment>
<evidence type="ECO:0000313" key="2">
    <source>
        <dbReference type="Proteomes" id="UP000887013"/>
    </source>
</evidence>
<evidence type="ECO:0000313" key="1">
    <source>
        <dbReference type="EMBL" id="GFS54919.1"/>
    </source>
</evidence>
<accession>A0A8X6KK38</accession>
<keyword evidence="2" id="KW-1185">Reference proteome</keyword>
<organism evidence="1 2">
    <name type="scientific">Nephila pilipes</name>
    <name type="common">Giant wood spider</name>
    <name type="synonym">Nephila maculata</name>
    <dbReference type="NCBI Taxonomy" id="299642"/>
    <lineage>
        <taxon>Eukaryota</taxon>
        <taxon>Metazoa</taxon>
        <taxon>Ecdysozoa</taxon>
        <taxon>Arthropoda</taxon>
        <taxon>Chelicerata</taxon>
        <taxon>Arachnida</taxon>
        <taxon>Araneae</taxon>
        <taxon>Araneomorphae</taxon>
        <taxon>Entelegynae</taxon>
        <taxon>Araneoidea</taxon>
        <taxon>Nephilidae</taxon>
        <taxon>Nephila</taxon>
    </lineage>
</organism>
<name>A0A8X6KK38_NEPPI</name>
<proteinExistence type="predicted"/>
<dbReference type="EMBL" id="BMAW01046341">
    <property type="protein sequence ID" value="GFS54919.1"/>
    <property type="molecule type" value="Genomic_DNA"/>
</dbReference>
<dbReference type="AlphaFoldDB" id="A0A8X6KK38"/>
<reference evidence="1" key="1">
    <citation type="submission" date="2020-08" db="EMBL/GenBank/DDBJ databases">
        <title>Multicomponent nature underlies the extraordinary mechanical properties of spider dragline silk.</title>
        <authorList>
            <person name="Kono N."/>
            <person name="Nakamura H."/>
            <person name="Mori M."/>
            <person name="Yoshida Y."/>
            <person name="Ohtoshi R."/>
            <person name="Malay A.D."/>
            <person name="Moran D.A.P."/>
            <person name="Tomita M."/>
            <person name="Numata K."/>
            <person name="Arakawa K."/>
        </authorList>
    </citation>
    <scope>NUCLEOTIDE SEQUENCE</scope>
</reference>
<dbReference type="Proteomes" id="UP000887013">
    <property type="component" value="Unassembled WGS sequence"/>
</dbReference>
<feature type="non-terminal residue" evidence="1">
    <location>
        <position position="1"/>
    </location>
</feature>
<sequence>FTQELFINLDSGSQSGSGSKLYYFNKALVISKTVPPFLEAATEVVETVCSIPNFVNRGQSLKGASAIDVLPRDALTPDEDSWQP</sequence>
<protein>
    <submittedName>
        <fullName evidence="1">Uncharacterized protein</fullName>
    </submittedName>
</protein>
<gene>
    <name evidence="1" type="ORF">NPIL_103161</name>
</gene>